<keyword evidence="3" id="KW-1185">Reference proteome</keyword>
<evidence type="ECO:0000313" key="2">
    <source>
        <dbReference type="EMBL" id="GGB23354.1"/>
    </source>
</evidence>
<evidence type="ECO:0000256" key="1">
    <source>
        <dbReference type="SAM" id="MobiDB-lite"/>
    </source>
</evidence>
<dbReference type="Proteomes" id="UP000636793">
    <property type="component" value="Unassembled WGS sequence"/>
</dbReference>
<dbReference type="RefSeq" id="WP_188836043.1">
    <property type="nucleotide sequence ID" value="NZ_BMHI01000002.1"/>
</dbReference>
<accession>A0A916SZD6</accession>
<name>A0A916SZD6_9MICO</name>
<dbReference type="EMBL" id="BMHI01000002">
    <property type="protein sequence ID" value="GGB23354.1"/>
    <property type="molecule type" value="Genomic_DNA"/>
</dbReference>
<feature type="region of interest" description="Disordered" evidence="1">
    <location>
        <begin position="1"/>
        <end position="21"/>
    </location>
</feature>
<protein>
    <submittedName>
        <fullName evidence="2">Uncharacterized protein</fullName>
    </submittedName>
</protein>
<evidence type="ECO:0000313" key="3">
    <source>
        <dbReference type="Proteomes" id="UP000636793"/>
    </source>
</evidence>
<comment type="caution">
    <text evidence="2">The sequence shown here is derived from an EMBL/GenBank/DDBJ whole genome shotgun (WGS) entry which is preliminary data.</text>
</comment>
<sequence>MSIAEHAEPQLAERPTMLPPNPLPEVDFDVVITVSDGDQGPQGYSAFAQNYCDLGWWATMNQSKVSPVSFTARKVIGRASSAVPLTLAGTAALYNPVTQAWSSVVTVPTTYHPTGKVTFDPRSLVTAQYPWIGSLGLLAWASASYGVGLNRVFARTVVHADGYIGYIN</sequence>
<organism evidence="2 3">
    <name type="scientific">Flexivirga endophytica</name>
    <dbReference type="NCBI Taxonomy" id="1849103"/>
    <lineage>
        <taxon>Bacteria</taxon>
        <taxon>Bacillati</taxon>
        <taxon>Actinomycetota</taxon>
        <taxon>Actinomycetes</taxon>
        <taxon>Micrococcales</taxon>
        <taxon>Dermacoccaceae</taxon>
        <taxon>Flexivirga</taxon>
    </lineage>
</organism>
<reference evidence="2" key="1">
    <citation type="journal article" date="2014" name="Int. J. Syst. Evol. Microbiol.">
        <title>Complete genome sequence of Corynebacterium casei LMG S-19264T (=DSM 44701T), isolated from a smear-ripened cheese.</title>
        <authorList>
            <consortium name="US DOE Joint Genome Institute (JGI-PGF)"/>
            <person name="Walter F."/>
            <person name="Albersmeier A."/>
            <person name="Kalinowski J."/>
            <person name="Ruckert C."/>
        </authorList>
    </citation>
    <scope>NUCLEOTIDE SEQUENCE</scope>
    <source>
        <strain evidence="2">CGMCC 1.15085</strain>
    </source>
</reference>
<proteinExistence type="predicted"/>
<gene>
    <name evidence="2" type="ORF">GCM10011492_11530</name>
</gene>
<reference evidence="2" key="2">
    <citation type="submission" date="2020-09" db="EMBL/GenBank/DDBJ databases">
        <authorList>
            <person name="Sun Q."/>
            <person name="Zhou Y."/>
        </authorList>
    </citation>
    <scope>NUCLEOTIDE SEQUENCE</scope>
    <source>
        <strain evidence="2">CGMCC 1.15085</strain>
    </source>
</reference>
<dbReference type="AlphaFoldDB" id="A0A916SZD6"/>